<reference evidence="1 2" key="1">
    <citation type="journal article" date="2014" name="Acta Crystallogr. D">
        <title>Structure-based characterization and antifreeze properties of a hyperactive ice-binding protein from the Antarctic bacterium Flavobacterium frigoris PS1.</title>
        <authorList>
            <person name="Do H."/>
            <person name="Kim S.J."/>
            <person name="Kim H.J."/>
            <person name="Lee J.H."/>
        </authorList>
    </citation>
    <scope>NUCLEOTIDE SEQUENCE [LARGE SCALE GENOMIC DNA]</scope>
    <source>
        <strain evidence="1 2">PS1</strain>
    </source>
</reference>
<protein>
    <submittedName>
        <fullName evidence="1">Uncharacterized protein</fullName>
    </submittedName>
</protein>
<evidence type="ECO:0000313" key="1">
    <source>
        <dbReference type="EMBL" id="EIA09488.1"/>
    </source>
</evidence>
<accession>H7FQD3</accession>
<sequence length="51" mass="6040">MLGGKKTFCIHNFKENYLLKLVIQIYTKKEPTLILLLNTKYKKEQQEILGN</sequence>
<dbReference type="AlphaFoldDB" id="H7FQD3"/>
<organism evidence="1 2">
    <name type="scientific">Flavobacterium frigoris (strain PS1)</name>
    <dbReference type="NCBI Taxonomy" id="1086011"/>
    <lineage>
        <taxon>Bacteria</taxon>
        <taxon>Pseudomonadati</taxon>
        <taxon>Bacteroidota</taxon>
        <taxon>Flavobacteriia</taxon>
        <taxon>Flavobacteriales</taxon>
        <taxon>Flavobacteriaceae</taxon>
        <taxon>Flavobacterium</taxon>
    </lineage>
</organism>
<keyword evidence="2" id="KW-1185">Reference proteome</keyword>
<proteinExistence type="predicted"/>
<gene>
    <name evidence="1" type="ORF">HJ01_01394</name>
</gene>
<dbReference type="Proteomes" id="UP000005566">
    <property type="component" value="Unassembled WGS sequence"/>
</dbReference>
<evidence type="ECO:0000313" key="2">
    <source>
        <dbReference type="Proteomes" id="UP000005566"/>
    </source>
</evidence>
<name>H7FQD3_FLAFP</name>
<comment type="caution">
    <text evidence="1">The sequence shown here is derived from an EMBL/GenBank/DDBJ whole genome shotgun (WGS) entry which is preliminary data.</text>
</comment>
<dbReference type="STRING" id="1086011.HJ01_01394"/>
<dbReference type="EMBL" id="AHKF01000015">
    <property type="protein sequence ID" value="EIA09488.1"/>
    <property type="molecule type" value="Genomic_DNA"/>
</dbReference>